<dbReference type="SUPFAM" id="SSF50729">
    <property type="entry name" value="PH domain-like"/>
    <property type="match status" value="1"/>
</dbReference>
<evidence type="ECO:0000256" key="1">
    <source>
        <dbReference type="SAM" id="MobiDB-lite"/>
    </source>
</evidence>
<dbReference type="GO" id="GO:0030097">
    <property type="term" value="P:hemopoiesis"/>
    <property type="evidence" value="ECO:0007669"/>
    <property type="project" value="TreeGrafter"/>
</dbReference>
<accession>A0A8C3Q9J1</accession>
<dbReference type="PANTHER" id="PTHR21538">
    <property type="entry name" value="ANILLIN/RHOTEKIN RTKN"/>
    <property type="match status" value="1"/>
</dbReference>
<dbReference type="SMART" id="SM00742">
    <property type="entry name" value="Hr1"/>
    <property type="match status" value="1"/>
</dbReference>
<feature type="compositionally biased region" description="Basic and acidic residues" evidence="1">
    <location>
        <begin position="483"/>
        <end position="493"/>
    </location>
</feature>
<dbReference type="CTD" id="219790"/>
<proteinExistence type="predicted"/>
<reference evidence="2" key="3">
    <citation type="submission" date="2025-09" db="UniProtKB">
        <authorList>
            <consortium name="Ensembl"/>
        </authorList>
    </citation>
    <scope>IDENTIFICATION</scope>
</reference>
<dbReference type="Proteomes" id="UP000694382">
    <property type="component" value="Chromosome 6"/>
</dbReference>
<dbReference type="GO" id="GO:0007165">
    <property type="term" value="P:signal transduction"/>
    <property type="evidence" value="ECO:0007669"/>
    <property type="project" value="InterPro"/>
</dbReference>
<dbReference type="Ensembl" id="ENSCPVT00000012963.2">
    <property type="protein sequence ID" value="ENSCPVP00000012399.1"/>
    <property type="gene ID" value="ENSCPVG00000009041.2"/>
</dbReference>
<dbReference type="AlphaFoldDB" id="A0A8C3Q9J1"/>
<dbReference type="PANTHER" id="PTHR21538:SF21">
    <property type="entry name" value="RHOTEKIN-2"/>
    <property type="match status" value="1"/>
</dbReference>
<gene>
    <name evidence="2" type="primary">RTKN2</name>
</gene>
<reference evidence="2" key="1">
    <citation type="submission" date="2020-02" db="EMBL/GenBank/DDBJ databases">
        <authorList>
            <person name="Enbody D E."/>
            <person name="Pettersson E M."/>
        </authorList>
    </citation>
    <scope>NUCLEOTIDE SEQUENCE [LARGE SCALE GENOMIC DNA]</scope>
</reference>
<keyword evidence="3" id="KW-1185">Reference proteome</keyword>
<evidence type="ECO:0000313" key="2">
    <source>
        <dbReference type="Ensembl" id="ENSCPVP00000012399.1"/>
    </source>
</evidence>
<dbReference type="GeneID" id="115904950"/>
<feature type="region of interest" description="Disordered" evidence="1">
    <location>
        <begin position="437"/>
        <end position="495"/>
    </location>
</feature>
<reference evidence="2" key="2">
    <citation type="submission" date="2025-08" db="UniProtKB">
        <authorList>
            <consortium name="Ensembl"/>
        </authorList>
    </citation>
    <scope>IDENTIFICATION</scope>
</reference>
<dbReference type="InterPro" id="IPR051364">
    <property type="entry name" value="Cytokinesis/Rho-signaling"/>
</dbReference>
<dbReference type="Pfam" id="PF08174">
    <property type="entry name" value="Anillin"/>
    <property type="match status" value="1"/>
</dbReference>
<dbReference type="InterPro" id="IPR011072">
    <property type="entry name" value="HR1_rho-bd"/>
</dbReference>
<dbReference type="RefSeq" id="XP_030806771.1">
    <property type="nucleotide sequence ID" value="XM_030950911.1"/>
</dbReference>
<dbReference type="PROSITE" id="PS51860">
    <property type="entry name" value="REM_1"/>
    <property type="match status" value="1"/>
</dbReference>
<name>A0A8C3Q9J1_GEOPR</name>
<feature type="region of interest" description="Disordered" evidence="1">
    <location>
        <begin position="69"/>
        <end position="93"/>
    </location>
</feature>
<dbReference type="InterPro" id="IPR012966">
    <property type="entry name" value="AHD"/>
</dbReference>
<sequence>MRMMRRQQPGGPGAAGPECDTQEKINFELRMREGICRLLAVSTQREQLLHAVKNLLVCNARIRAYRAQLQGPREEPRPGSTEEQFSENGTKDRTACRARVAISDIRIPLMWKGSDHFSKKEKSQRYAVFCLFRMGAEVFDTEVTLVDEAITDICFENVTIFDEASPDFQVKVEVYSCCTEESLYITNTPKKLAKKLKTSLSKATGKKLKAALEEDNIEPLLPADPVIHGAKYSLLAYTTLGLESAEDNFRTHNLTITGNEESSFWLPLYGNMCCRLVVQPSCMARDMMAGFLNQQETRIRAVDKDSKRRANNFSVINPVSGEGVTQRFATDSRDELHQWMEAFWQHFYDLSQWKHCCEELMKIEIMSPRKPPLFLTKEATSVYHDMSIDSPVKPEGLADIIHRKIEESDGEFLLGQQKEPASALWASLFDGSHEMTVQKNTHLDPKRDTTSPNDSRGKKRRAPPPPSDKSPYSAEAQVNTEQLGKENWRKPDHTPACSASFESVLATKMQQLQTPIAPPRKIGLCGKSDLAGLGNPISLLSKTESETKAVPTPRHKGIAEILDPRSWLHP</sequence>
<organism evidence="2 3">
    <name type="scientific">Geospiza parvula</name>
    <name type="common">Small tree-finch</name>
    <name type="synonym">Camarhynchus parvulus</name>
    <dbReference type="NCBI Taxonomy" id="87175"/>
    <lineage>
        <taxon>Eukaryota</taxon>
        <taxon>Metazoa</taxon>
        <taxon>Chordata</taxon>
        <taxon>Craniata</taxon>
        <taxon>Vertebrata</taxon>
        <taxon>Euteleostomi</taxon>
        <taxon>Archelosauria</taxon>
        <taxon>Archosauria</taxon>
        <taxon>Dinosauria</taxon>
        <taxon>Saurischia</taxon>
        <taxon>Theropoda</taxon>
        <taxon>Coelurosauria</taxon>
        <taxon>Aves</taxon>
        <taxon>Neognathae</taxon>
        <taxon>Neoaves</taxon>
        <taxon>Telluraves</taxon>
        <taxon>Australaves</taxon>
        <taxon>Passeriformes</taxon>
        <taxon>Thraupidae</taxon>
        <taxon>Camarhynchus</taxon>
    </lineage>
</organism>
<dbReference type="GO" id="GO:0008284">
    <property type="term" value="P:positive regulation of cell population proliferation"/>
    <property type="evidence" value="ECO:0007669"/>
    <property type="project" value="TreeGrafter"/>
</dbReference>
<evidence type="ECO:0000313" key="3">
    <source>
        <dbReference type="Proteomes" id="UP000694382"/>
    </source>
</evidence>
<protein>
    <submittedName>
        <fullName evidence="2">Rhotekin 2</fullName>
    </submittedName>
</protein>